<dbReference type="EMBL" id="JABBYC010000042">
    <property type="protein sequence ID" value="MBL0888038.1"/>
    <property type="molecule type" value="Genomic_DNA"/>
</dbReference>
<evidence type="ECO:0000256" key="1">
    <source>
        <dbReference type="ARBA" id="ARBA00006479"/>
    </source>
</evidence>
<dbReference type="RefSeq" id="WP_201849739.1">
    <property type="nucleotide sequence ID" value="NZ_JABBYC010000042.1"/>
</dbReference>
<feature type="domain" description="HTH iclR-type" evidence="2">
    <location>
        <begin position="20"/>
        <end position="61"/>
    </location>
</feature>
<dbReference type="InterPro" id="IPR005471">
    <property type="entry name" value="Tscrpt_reg_IclR_N"/>
</dbReference>
<dbReference type="Gene3D" id="3.30.420.40">
    <property type="match status" value="4"/>
</dbReference>
<comment type="similarity">
    <text evidence="1">Belongs to the ROK (NagC/XylR) family.</text>
</comment>
<dbReference type="InterPro" id="IPR000600">
    <property type="entry name" value="ROK"/>
</dbReference>
<dbReference type="InterPro" id="IPR036388">
    <property type="entry name" value="WH-like_DNA-bd_sf"/>
</dbReference>
<gene>
    <name evidence="3" type="ORF">HGK34_17405</name>
</gene>
<dbReference type="Pfam" id="PF00480">
    <property type="entry name" value="ROK"/>
    <property type="match status" value="2"/>
</dbReference>
<dbReference type="InterPro" id="IPR043129">
    <property type="entry name" value="ATPase_NBD"/>
</dbReference>
<keyword evidence="4" id="KW-1185">Reference proteome</keyword>
<organism evidence="3 4">
    <name type="scientific">Myceligenerans indicum</name>
    <dbReference type="NCBI Taxonomy" id="2593663"/>
    <lineage>
        <taxon>Bacteria</taxon>
        <taxon>Bacillati</taxon>
        <taxon>Actinomycetota</taxon>
        <taxon>Actinomycetes</taxon>
        <taxon>Micrococcales</taxon>
        <taxon>Promicromonosporaceae</taxon>
        <taxon>Myceligenerans</taxon>
    </lineage>
</organism>
<dbReference type="PANTHER" id="PTHR18964">
    <property type="entry name" value="ROK (REPRESSOR, ORF, KINASE) FAMILY"/>
    <property type="match status" value="1"/>
</dbReference>
<sequence length="381" mass="40954">MTRAGLDQSGIRRLNTGVALRALAEAAEDMTMIELAGRTGLSRRTIELILAALVEAGWVEELDRIPVTGGAGRPPRRFRLRAEHALLAAVRVNTLEGSAVVSDVRGSILGRARRPLRQYHDPRSTLDDAADLVREALVAAGGTADRLRAGAVASGGAIDADGVVRRLVFTEHWEGVDLPAELGSRIHIPWFADNDANLGALAERWRGAARDHEDVVWAQLGSRTGLGILIHGRVHRGFQGAAGEIVEAASMSARTLDDHPVAWLTSPVRTQRDAARERVDAARAMDPAALAEVDEFVEHIVSILTTLSWTIAPSLIVLGGGLEDAADVLLPRVRERMRAARTPDIELRTTTLGPDGPLVGALKFALDHMDTKLFGPVVHEA</sequence>
<proteinExistence type="inferred from homology"/>
<name>A0ABS1LPD7_9MICO</name>
<evidence type="ECO:0000313" key="4">
    <source>
        <dbReference type="Proteomes" id="UP000675409"/>
    </source>
</evidence>
<accession>A0ABS1LPD7</accession>
<reference evidence="3 4" key="1">
    <citation type="journal article" date="2021" name="Arch. Microbiol.">
        <title>Myceligenerans indicum sp. nov., an actinobacterium isolated from mangrove sediment of Sundarbans, India.</title>
        <authorList>
            <person name="Asha K."/>
            <person name="Bhadury P."/>
        </authorList>
    </citation>
    <scope>NUCLEOTIDE SEQUENCE [LARGE SCALE GENOMIC DNA]</scope>
    <source>
        <strain evidence="3 4">I2</strain>
    </source>
</reference>
<dbReference type="Proteomes" id="UP000675409">
    <property type="component" value="Unassembled WGS sequence"/>
</dbReference>
<dbReference type="SUPFAM" id="SSF53067">
    <property type="entry name" value="Actin-like ATPase domain"/>
    <property type="match status" value="1"/>
</dbReference>
<dbReference type="InterPro" id="IPR036390">
    <property type="entry name" value="WH_DNA-bd_sf"/>
</dbReference>
<evidence type="ECO:0000313" key="3">
    <source>
        <dbReference type="EMBL" id="MBL0888038.1"/>
    </source>
</evidence>
<evidence type="ECO:0000259" key="2">
    <source>
        <dbReference type="Pfam" id="PF09339"/>
    </source>
</evidence>
<dbReference type="PANTHER" id="PTHR18964:SF149">
    <property type="entry name" value="BIFUNCTIONAL UDP-N-ACETYLGLUCOSAMINE 2-EPIMERASE_N-ACETYLMANNOSAMINE KINASE"/>
    <property type="match status" value="1"/>
</dbReference>
<comment type="caution">
    <text evidence="3">The sequence shown here is derived from an EMBL/GenBank/DDBJ whole genome shotgun (WGS) entry which is preliminary data.</text>
</comment>
<dbReference type="SUPFAM" id="SSF46785">
    <property type="entry name" value="Winged helix' DNA-binding domain"/>
    <property type="match status" value="1"/>
</dbReference>
<dbReference type="Gene3D" id="1.10.10.10">
    <property type="entry name" value="Winged helix-like DNA-binding domain superfamily/Winged helix DNA-binding domain"/>
    <property type="match status" value="1"/>
</dbReference>
<dbReference type="Pfam" id="PF09339">
    <property type="entry name" value="HTH_IclR"/>
    <property type="match status" value="1"/>
</dbReference>
<protein>
    <submittedName>
        <fullName evidence="3">ROK family protein</fullName>
    </submittedName>
</protein>